<accession>A0A956RPP6</accession>
<evidence type="ECO:0000259" key="4">
    <source>
        <dbReference type="Pfam" id="PF22494"/>
    </source>
</evidence>
<dbReference type="Gene3D" id="2.60.40.4070">
    <property type="match status" value="1"/>
</dbReference>
<dbReference type="InterPro" id="IPR055188">
    <property type="entry name" value="Choice_anch_I"/>
</dbReference>
<sequence>MDRMFVAGLLGFACAGITASASQAAPQDVAPHFELQLNAIGEYRTGVFDDGGSEIVAYDPFTRRVFSTNGSQDAVDVIDLHDPAHPELLFSIDLTPYGAGPTSTAVQHGLLAVAVPANVKTDPGTVVFFRSFGSCEFVNQVQVGALPDMVTFTEKGLYVLVANEAEPNDDYDVDPEGSISVIDLRRGADRASVATADFHAYDGHEDELRARGIRIFGPGASASQDLEPEYITVSQDSRTAWVTLQENDAIAVVDIRSATVRELLPLGYKDHSLPGQGLDPSNRDDGIEIANWPVWGMYQPDAIASFRSRGHTYLVTANEGDSRDYDGYSEEARIGSLDLDPSAFPDAADLQDNAHLGRLNSTTALGDDDGDGDYDRLFCYGARSFSIWDENGNQVFDSGDQLEQITAALSPDDFNSNNDENDSFDSRSDDKGPEPEGVTIGRIWGRTYAFIGLERIGGVMVFDVTNPHAPDFVQYVNTRNFAGDPEADTAGDLGPEGLVFVPALASPTFRPLLLVSNEVSGSIAVFEISLEHEHGHHGDHDDAPLTEELPNLESAPGGEPTPAGSALTFQLGQNHPNPFRPESRIGYSLPSESHVTLTVIDVTGREVLQLVNETQAAGAHEARIDGNELPSGTYFYRLQAGGNTAVRRMIVLD</sequence>
<dbReference type="InterPro" id="IPR015943">
    <property type="entry name" value="WD40/YVTN_repeat-like_dom_sf"/>
</dbReference>
<feature type="signal peptide" evidence="2">
    <location>
        <begin position="1"/>
        <end position="24"/>
    </location>
</feature>
<dbReference type="AlphaFoldDB" id="A0A956RPP6"/>
<gene>
    <name evidence="5" type="ORF">KC729_11990</name>
</gene>
<dbReference type="Gene3D" id="2.130.10.10">
    <property type="entry name" value="YVTN repeat-like/Quinoprotein amine dehydrogenase"/>
    <property type="match status" value="1"/>
</dbReference>
<feature type="domain" description="Secretion system C-terminal sorting" evidence="3">
    <location>
        <begin position="576"/>
        <end position="651"/>
    </location>
</feature>
<feature type="region of interest" description="Disordered" evidence="1">
    <location>
        <begin position="409"/>
        <end position="438"/>
    </location>
</feature>
<keyword evidence="2" id="KW-0732">Signal</keyword>
<dbReference type="Pfam" id="PF18962">
    <property type="entry name" value="Por_Secre_tail"/>
    <property type="match status" value="1"/>
</dbReference>
<dbReference type="SUPFAM" id="SSF51004">
    <property type="entry name" value="C-terminal (heme d1) domain of cytochrome cd1-nitrite reductase"/>
    <property type="match status" value="1"/>
</dbReference>
<comment type="caution">
    <text evidence="5">The sequence shown here is derived from an EMBL/GenBank/DDBJ whole genome shotgun (WGS) entry which is preliminary data.</text>
</comment>
<dbReference type="EMBL" id="JAGQHR010000372">
    <property type="protein sequence ID" value="MCA9728398.1"/>
    <property type="molecule type" value="Genomic_DNA"/>
</dbReference>
<protein>
    <submittedName>
        <fullName evidence="5">T9SS type A sorting domain-containing protein</fullName>
    </submittedName>
</protein>
<feature type="compositionally biased region" description="Polar residues" evidence="1">
    <location>
        <begin position="567"/>
        <end position="576"/>
    </location>
</feature>
<dbReference type="InterPro" id="IPR026444">
    <property type="entry name" value="Secre_tail"/>
</dbReference>
<dbReference type="InterPro" id="IPR052956">
    <property type="entry name" value="Mesenchyme-surface_protein"/>
</dbReference>
<evidence type="ECO:0000256" key="1">
    <source>
        <dbReference type="SAM" id="MobiDB-lite"/>
    </source>
</evidence>
<feature type="compositionally biased region" description="Basic and acidic residues" evidence="1">
    <location>
        <begin position="534"/>
        <end position="543"/>
    </location>
</feature>
<evidence type="ECO:0000256" key="2">
    <source>
        <dbReference type="SAM" id="SignalP"/>
    </source>
</evidence>
<dbReference type="InterPro" id="IPR011048">
    <property type="entry name" value="Haem_d1_sf"/>
</dbReference>
<dbReference type="NCBIfam" id="NF038117">
    <property type="entry name" value="choice_anch_I"/>
    <property type="match status" value="1"/>
</dbReference>
<dbReference type="PANTHER" id="PTHR46928:SF1">
    <property type="entry name" value="MESENCHYME-SPECIFIC CELL SURFACE GLYCOPROTEIN"/>
    <property type="match status" value="1"/>
</dbReference>
<dbReference type="NCBIfam" id="TIGR04183">
    <property type="entry name" value="Por_Secre_tail"/>
    <property type="match status" value="1"/>
</dbReference>
<proteinExistence type="predicted"/>
<evidence type="ECO:0000259" key="3">
    <source>
        <dbReference type="Pfam" id="PF18962"/>
    </source>
</evidence>
<evidence type="ECO:0000313" key="6">
    <source>
        <dbReference type="Proteomes" id="UP000697710"/>
    </source>
</evidence>
<reference evidence="5" key="1">
    <citation type="submission" date="2020-04" db="EMBL/GenBank/DDBJ databases">
        <authorList>
            <person name="Zhang T."/>
        </authorList>
    </citation>
    <scope>NUCLEOTIDE SEQUENCE</scope>
    <source>
        <strain evidence="5">HKST-UBA01</strain>
    </source>
</reference>
<feature type="compositionally biased region" description="Basic and acidic residues" evidence="1">
    <location>
        <begin position="424"/>
        <end position="434"/>
    </location>
</feature>
<evidence type="ECO:0000313" key="5">
    <source>
        <dbReference type="EMBL" id="MCA9728398.1"/>
    </source>
</evidence>
<reference evidence="5" key="2">
    <citation type="journal article" date="2021" name="Microbiome">
        <title>Successional dynamics and alternative stable states in a saline activated sludge microbial community over 9 years.</title>
        <authorList>
            <person name="Wang Y."/>
            <person name="Ye J."/>
            <person name="Ju F."/>
            <person name="Liu L."/>
            <person name="Boyd J.A."/>
            <person name="Deng Y."/>
            <person name="Parks D.H."/>
            <person name="Jiang X."/>
            <person name="Yin X."/>
            <person name="Woodcroft B.J."/>
            <person name="Tyson G.W."/>
            <person name="Hugenholtz P."/>
            <person name="Polz M.F."/>
            <person name="Zhang T."/>
        </authorList>
    </citation>
    <scope>NUCLEOTIDE SEQUENCE</scope>
    <source>
        <strain evidence="5">HKST-UBA01</strain>
    </source>
</reference>
<dbReference type="PANTHER" id="PTHR46928">
    <property type="entry name" value="MESENCHYME-SPECIFIC CELL SURFACE GLYCOPROTEIN"/>
    <property type="match status" value="1"/>
</dbReference>
<dbReference type="Proteomes" id="UP000697710">
    <property type="component" value="Unassembled WGS sequence"/>
</dbReference>
<organism evidence="5 6">
    <name type="scientific">Eiseniibacteriota bacterium</name>
    <dbReference type="NCBI Taxonomy" id="2212470"/>
    <lineage>
        <taxon>Bacteria</taxon>
        <taxon>Candidatus Eiseniibacteriota</taxon>
    </lineage>
</organism>
<feature type="domain" description="Choice-of-anchor I" evidence="4">
    <location>
        <begin position="50"/>
        <end position="528"/>
    </location>
</feature>
<feature type="chain" id="PRO_5036911571" evidence="2">
    <location>
        <begin position="25"/>
        <end position="653"/>
    </location>
</feature>
<feature type="region of interest" description="Disordered" evidence="1">
    <location>
        <begin position="534"/>
        <end position="583"/>
    </location>
</feature>
<name>A0A956RPP6_UNCEI</name>
<dbReference type="Pfam" id="PF22494">
    <property type="entry name" value="choice_anch_I"/>
    <property type="match status" value="1"/>
</dbReference>